<evidence type="ECO:0000313" key="2">
    <source>
        <dbReference type="Proteomes" id="UP000264980"/>
    </source>
</evidence>
<dbReference type="Proteomes" id="UP000264980">
    <property type="component" value="Chromosome"/>
</dbReference>
<reference evidence="1 2" key="1">
    <citation type="submission" date="2016-01" db="EMBL/GenBank/DDBJ databases">
        <authorList>
            <person name="Oliw E.H."/>
        </authorList>
    </citation>
    <scope>NUCLEOTIDE SEQUENCE [LARGE SCALE GENOMIC DNA]</scope>
    <source>
        <strain evidence="1 2">MDcuke</strain>
    </source>
</reference>
<organism evidence="1 2">
    <name type="scientific">Erwinia tracheiphila</name>
    <dbReference type="NCBI Taxonomy" id="65700"/>
    <lineage>
        <taxon>Bacteria</taxon>
        <taxon>Pseudomonadati</taxon>
        <taxon>Pseudomonadota</taxon>
        <taxon>Gammaproteobacteria</taxon>
        <taxon>Enterobacterales</taxon>
        <taxon>Erwiniaceae</taxon>
        <taxon>Erwinia</taxon>
    </lineage>
</organism>
<gene>
    <name evidence="1" type="ORF">AV903_22610</name>
</gene>
<name>A0A345CXK3_9GAMM</name>
<dbReference type="AlphaFoldDB" id="A0A345CXK3"/>
<proteinExistence type="predicted"/>
<evidence type="ECO:0000313" key="1">
    <source>
        <dbReference type="EMBL" id="AXF78170.1"/>
    </source>
</evidence>
<protein>
    <submittedName>
        <fullName evidence="1">Uncharacterized protein</fullName>
    </submittedName>
</protein>
<sequence>MQQFLHDPQGSLSVRDLSTSAAGRILHATFENLGFGVWACQRVHIELAWMGYEPDEAART</sequence>
<dbReference type="EMBL" id="CP013970">
    <property type="protein sequence ID" value="AXF78170.1"/>
    <property type="molecule type" value="Genomic_DNA"/>
</dbReference>
<accession>A0A345CXK3</accession>